<gene>
    <name evidence="7" type="ORF">Scep_026419</name>
</gene>
<evidence type="ECO:0000256" key="2">
    <source>
        <dbReference type="ARBA" id="ARBA00004922"/>
    </source>
</evidence>
<sequence length="259" mass="28893">MDWRWKSWQPQSKDGVNSFGGLGATLIDSLDTLFIMGLDEQFQKAKEWVATSLDFNKNYDASIFETTIRKRFKDKEDERQFIAFALAHAYFGHCWSLKRTYEVWNASLEWPRAGIGYELRAFKVNAQATSTRARKGVLQDEGSHIVEHRELDLIIAHGGSQGEASESSDDSLGNEERGEDLWVVIAVVEATEGHEPGTRGGQGGYGSRGGSGTRPTTYEKKQEKDTSAPLPGGPIDWSLLLSLKDHIATAIRDNVVRRS</sequence>
<feature type="region of interest" description="Disordered" evidence="6">
    <location>
        <begin position="192"/>
        <end position="233"/>
    </location>
</feature>
<evidence type="ECO:0000256" key="1">
    <source>
        <dbReference type="ARBA" id="ARBA00001913"/>
    </source>
</evidence>
<comment type="caution">
    <text evidence="7">The sequence shown here is derived from an EMBL/GenBank/DDBJ whole genome shotgun (WGS) entry which is preliminary data.</text>
</comment>
<accession>A0AAP0HTA8</accession>
<evidence type="ECO:0000256" key="4">
    <source>
        <dbReference type="ARBA" id="ARBA00022801"/>
    </source>
</evidence>
<dbReference type="InterPro" id="IPR036026">
    <property type="entry name" value="Seven-hairpin_glycosidases"/>
</dbReference>
<reference evidence="7 8" key="1">
    <citation type="submission" date="2024-01" db="EMBL/GenBank/DDBJ databases">
        <title>Genome assemblies of Stephania.</title>
        <authorList>
            <person name="Yang L."/>
        </authorList>
    </citation>
    <scope>NUCLEOTIDE SEQUENCE [LARGE SCALE GENOMIC DNA]</scope>
    <source>
        <strain evidence="7">JXDWG</strain>
        <tissue evidence="7">Leaf</tissue>
    </source>
</reference>
<evidence type="ECO:0008006" key="9">
    <source>
        <dbReference type="Google" id="ProtNLM"/>
    </source>
</evidence>
<dbReference type="GO" id="GO:0000139">
    <property type="term" value="C:Golgi membrane"/>
    <property type="evidence" value="ECO:0007669"/>
    <property type="project" value="TreeGrafter"/>
</dbReference>
<dbReference type="GO" id="GO:0005975">
    <property type="term" value="P:carbohydrate metabolic process"/>
    <property type="evidence" value="ECO:0007669"/>
    <property type="project" value="InterPro"/>
</dbReference>
<dbReference type="GO" id="GO:0005509">
    <property type="term" value="F:calcium ion binding"/>
    <property type="evidence" value="ECO:0007669"/>
    <property type="project" value="InterPro"/>
</dbReference>
<keyword evidence="5" id="KW-1015">Disulfide bond</keyword>
<dbReference type="AlphaFoldDB" id="A0AAP0HTA8"/>
<dbReference type="EMBL" id="JBBNAG010000011">
    <property type="protein sequence ID" value="KAK9094950.1"/>
    <property type="molecule type" value="Genomic_DNA"/>
</dbReference>
<feature type="compositionally biased region" description="Gly residues" evidence="6">
    <location>
        <begin position="198"/>
        <end position="212"/>
    </location>
</feature>
<name>A0AAP0HTA8_9MAGN</name>
<keyword evidence="4" id="KW-0378">Hydrolase</keyword>
<dbReference type="InterPro" id="IPR012341">
    <property type="entry name" value="6hp_glycosidase-like_sf"/>
</dbReference>
<proteinExistence type="inferred from homology"/>
<evidence type="ECO:0000256" key="3">
    <source>
        <dbReference type="ARBA" id="ARBA00007658"/>
    </source>
</evidence>
<comment type="pathway">
    <text evidence="2">Protein modification; protein glycosylation.</text>
</comment>
<feature type="compositionally biased region" description="Basic and acidic residues" evidence="6">
    <location>
        <begin position="217"/>
        <end position="226"/>
    </location>
</feature>
<dbReference type="Pfam" id="PF01532">
    <property type="entry name" value="Glyco_hydro_47"/>
    <property type="match status" value="1"/>
</dbReference>
<dbReference type="SUPFAM" id="SSF48225">
    <property type="entry name" value="Seven-hairpin glycosidases"/>
    <property type="match status" value="1"/>
</dbReference>
<dbReference type="GO" id="GO:0004571">
    <property type="term" value="F:mannosyl-oligosaccharide 1,2-alpha-mannosidase activity"/>
    <property type="evidence" value="ECO:0007669"/>
    <property type="project" value="InterPro"/>
</dbReference>
<protein>
    <recommendedName>
        <fullName evidence="9">Alpha-1,2-Mannosidase</fullName>
    </recommendedName>
</protein>
<comment type="cofactor">
    <cofactor evidence="1">
        <name>Ca(2+)</name>
        <dbReference type="ChEBI" id="CHEBI:29108"/>
    </cofactor>
</comment>
<evidence type="ECO:0000313" key="8">
    <source>
        <dbReference type="Proteomes" id="UP001419268"/>
    </source>
</evidence>
<dbReference type="Proteomes" id="UP001419268">
    <property type="component" value="Unassembled WGS sequence"/>
</dbReference>
<dbReference type="InterPro" id="IPR001382">
    <property type="entry name" value="Glyco_hydro_47"/>
</dbReference>
<dbReference type="GO" id="GO:0005783">
    <property type="term" value="C:endoplasmic reticulum"/>
    <property type="evidence" value="ECO:0007669"/>
    <property type="project" value="TreeGrafter"/>
</dbReference>
<comment type="similarity">
    <text evidence="3">Belongs to the glycosyl hydrolase 47 family.</text>
</comment>
<dbReference type="PANTHER" id="PTHR11742">
    <property type="entry name" value="MANNOSYL-OLIGOSACCHARIDE ALPHA-1,2-MANNOSIDASE-RELATED"/>
    <property type="match status" value="1"/>
</dbReference>
<dbReference type="InterPro" id="IPR050749">
    <property type="entry name" value="Glycosyl_Hydrolase_47"/>
</dbReference>
<organism evidence="7 8">
    <name type="scientific">Stephania cephalantha</name>
    <dbReference type="NCBI Taxonomy" id="152367"/>
    <lineage>
        <taxon>Eukaryota</taxon>
        <taxon>Viridiplantae</taxon>
        <taxon>Streptophyta</taxon>
        <taxon>Embryophyta</taxon>
        <taxon>Tracheophyta</taxon>
        <taxon>Spermatophyta</taxon>
        <taxon>Magnoliopsida</taxon>
        <taxon>Ranunculales</taxon>
        <taxon>Menispermaceae</taxon>
        <taxon>Menispermoideae</taxon>
        <taxon>Cissampelideae</taxon>
        <taxon>Stephania</taxon>
    </lineage>
</organism>
<evidence type="ECO:0000256" key="6">
    <source>
        <dbReference type="SAM" id="MobiDB-lite"/>
    </source>
</evidence>
<dbReference type="Gene3D" id="1.50.10.10">
    <property type="match status" value="1"/>
</dbReference>
<evidence type="ECO:0000256" key="5">
    <source>
        <dbReference type="ARBA" id="ARBA00023157"/>
    </source>
</evidence>
<evidence type="ECO:0000313" key="7">
    <source>
        <dbReference type="EMBL" id="KAK9094950.1"/>
    </source>
</evidence>
<dbReference type="PANTHER" id="PTHR11742:SF6">
    <property type="entry name" value="MANNOSYL-OLIGOSACCHARIDE ALPHA-1,2-MANNOSIDASE IA-RELATED"/>
    <property type="match status" value="1"/>
</dbReference>
<keyword evidence="8" id="KW-1185">Reference proteome</keyword>